<dbReference type="SUPFAM" id="SSF53335">
    <property type="entry name" value="S-adenosyl-L-methionine-dependent methyltransferases"/>
    <property type="match status" value="1"/>
</dbReference>
<dbReference type="InterPro" id="IPR050447">
    <property type="entry name" value="Erg6_SMT_methyltransf"/>
</dbReference>
<dbReference type="EC" id="2.1.1.95" evidence="2"/>
<keyword evidence="2" id="KW-0489">Methyltransferase</keyword>
<reference evidence="4" key="1">
    <citation type="submission" date="2014-09" db="EMBL/GenBank/DDBJ databases">
        <authorList>
            <person name="Gomez-Valero L."/>
        </authorList>
    </citation>
    <scope>NUCLEOTIDE SEQUENCE [LARGE SCALE GENOMIC DNA]</scope>
    <source>
        <strain evidence="4">ATCC33218</strain>
    </source>
</reference>
<dbReference type="GO" id="GO:0032259">
    <property type="term" value="P:methylation"/>
    <property type="evidence" value="ECO:0007669"/>
    <property type="project" value="UniProtKB-KW"/>
</dbReference>
<dbReference type="InterPro" id="IPR029063">
    <property type="entry name" value="SAM-dependent_MTases_sf"/>
</dbReference>
<gene>
    <name evidence="2" type="ORF">LMI_3088</name>
    <name evidence="3" type="ORF">SAMN02982997_00682</name>
</gene>
<dbReference type="Gene3D" id="3.40.50.150">
    <property type="entry name" value="Vaccinia Virus protein VP39"/>
    <property type="match status" value="1"/>
</dbReference>
<dbReference type="Proteomes" id="UP000182998">
    <property type="component" value="Unassembled WGS sequence"/>
</dbReference>
<accession>A0A098GJZ7</accession>
<dbReference type="EMBL" id="LN614830">
    <property type="protein sequence ID" value="CEG62312.1"/>
    <property type="molecule type" value="Genomic_DNA"/>
</dbReference>
<sequence>MHIRTDQPIILHRSKITQKIAKYWDQLSEGWRLVWGPHIHHGYYEDSQVITPEKAQEKLIEKLAEMLEITPNNTILDVGCGMGGSSLYLAQNYHAIVTGITLSPKQVAIATQQSQEKNIEHVTFKVEDALALKSIKNSSFDIVWSLESCEQFFDKNLFIQEAYRVLKPGGKLLLATWCSGEEEYIGKSAKKYQKLCLAFDLPYMPTINCYNNLLNNQNFIVKETADWSPFVEQSWSIGLSLLRAYNFLQIIKIGGWRGFRFAKRIKLMQEAFAQNRVRYGVFFAIKPMEK</sequence>
<dbReference type="HOGENOM" id="CLU_039068_0_1_6"/>
<dbReference type="Pfam" id="PF13847">
    <property type="entry name" value="Methyltransf_31"/>
    <property type="match status" value="1"/>
</dbReference>
<dbReference type="EMBL" id="FMVN01000003">
    <property type="protein sequence ID" value="SCY03924.1"/>
    <property type="molecule type" value="Genomic_DNA"/>
</dbReference>
<dbReference type="AlphaFoldDB" id="A0A098GJZ7"/>
<evidence type="ECO:0000313" key="5">
    <source>
        <dbReference type="Proteomes" id="UP000182998"/>
    </source>
</evidence>
<proteinExistence type="predicted"/>
<dbReference type="STRING" id="451.B6N58_14200"/>
<reference evidence="3 5" key="3">
    <citation type="submission" date="2016-10" db="EMBL/GenBank/DDBJ databases">
        <authorList>
            <person name="Varghese N."/>
            <person name="Submissions S."/>
        </authorList>
    </citation>
    <scope>NUCLEOTIDE SEQUENCE [LARGE SCALE GENOMIC DNA]</scope>
    <source>
        <strain evidence="3 5">ATCC 33218</strain>
    </source>
</reference>
<keyword evidence="5" id="KW-1185">Reference proteome</keyword>
<evidence type="ECO:0000313" key="3">
    <source>
        <dbReference type="EMBL" id="SCY03924.1"/>
    </source>
</evidence>
<evidence type="ECO:0000313" key="2">
    <source>
        <dbReference type="EMBL" id="CEG62312.1"/>
    </source>
</evidence>
<feature type="domain" description="Methyltransferase" evidence="1">
    <location>
        <begin position="70"/>
        <end position="187"/>
    </location>
</feature>
<dbReference type="KEGG" id="tmc:LMI_3088"/>
<organism evidence="2 4">
    <name type="scientific">Legionella micdadei</name>
    <name type="common">Tatlockia micdadei</name>
    <dbReference type="NCBI Taxonomy" id="451"/>
    <lineage>
        <taxon>Bacteria</taxon>
        <taxon>Pseudomonadati</taxon>
        <taxon>Pseudomonadota</taxon>
        <taxon>Gammaproteobacteria</taxon>
        <taxon>Legionellales</taxon>
        <taxon>Legionellaceae</taxon>
        <taxon>Legionella</taxon>
    </lineage>
</organism>
<dbReference type="PANTHER" id="PTHR44068:SF11">
    <property type="entry name" value="GERANYL DIPHOSPHATE 2-C-METHYLTRANSFERASE"/>
    <property type="match status" value="1"/>
</dbReference>
<evidence type="ECO:0000313" key="4">
    <source>
        <dbReference type="Proteomes" id="UP000032414"/>
    </source>
</evidence>
<protein>
    <submittedName>
        <fullName evidence="2">Tocopherol O-methyltransferase</fullName>
        <ecNumber evidence="2">2.1.1.95</ecNumber>
    </submittedName>
</protein>
<keyword evidence="2" id="KW-0808">Transferase</keyword>
<dbReference type="PATRIC" id="fig|451.8.peg.886"/>
<dbReference type="InterPro" id="IPR025714">
    <property type="entry name" value="Methyltranfer_dom"/>
</dbReference>
<dbReference type="PANTHER" id="PTHR44068">
    <property type="entry name" value="ZGC:194242"/>
    <property type="match status" value="1"/>
</dbReference>
<dbReference type="GO" id="GO:0050342">
    <property type="term" value="F:tocopherol C-methyltransferase activity"/>
    <property type="evidence" value="ECO:0007669"/>
    <property type="project" value="UniProtKB-EC"/>
</dbReference>
<reference evidence="2" key="2">
    <citation type="submission" date="2014-09" db="EMBL/GenBank/DDBJ databases">
        <authorList>
            <person name="GOMEZ-VALERO Laura"/>
        </authorList>
    </citation>
    <scope>NUCLEOTIDE SEQUENCE</scope>
    <source>
        <strain evidence="2">ATCC33218</strain>
    </source>
</reference>
<dbReference type="GO" id="GO:0008757">
    <property type="term" value="F:S-adenosylmethionine-dependent methyltransferase activity"/>
    <property type="evidence" value="ECO:0007669"/>
    <property type="project" value="InterPro"/>
</dbReference>
<evidence type="ECO:0000259" key="1">
    <source>
        <dbReference type="Pfam" id="PF13847"/>
    </source>
</evidence>
<dbReference type="CDD" id="cd02440">
    <property type="entry name" value="AdoMet_MTases"/>
    <property type="match status" value="1"/>
</dbReference>
<name>A0A098GJZ7_LEGMI</name>
<dbReference type="Proteomes" id="UP000032414">
    <property type="component" value="Chromosome I"/>
</dbReference>